<keyword evidence="4 5" id="KW-0274">FAD</keyword>
<dbReference type="GO" id="GO:0003904">
    <property type="term" value="F:deoxyribodipyrimidine photo-lyase activity"/>
    <property type="evidence" value="ECO:0007669"/>
    <property type="project" value="UniProtKB-EC"/>
</dbReference>
<evidence type="ECO:0000259" key="6">
    <source>
        <dbReference type="PROSITE" id="PS51645"/>
    </source>
</evidence>
<dbReference type="InterPro" id="IPR036134">
    <property type="entry name" value="Crypto/Photolyase_FAD-like_sf"/>
</dbReference>
<dbReference type="InterPro" id="IPR006050">
    <property type="entry name" value="DNA_photolyase_N"/>
</dbReference>
<dbReference type="InterPro" id="IPR005101">
    <property type="entry name" value="Cryptochr/Photolyase_FAD-bd"/>
</dbReference>
<gene>
    <name evidence="7" type="ORF">QF118_14755</name>
</gene>
<dbReference type="PANTHER" id="PTHR11455:SF9">
    <property type="entry name" value="CRYPTOCHROME CIRCADIAN CLOCK 5 ISOFORM X1"/>
    <property type="match status" value="1"/>
</dbReference>
<comment type="cofactor">
    <cofactor evidence="2">
        <name>FAD</name>
        <dbReference type="ChEBI" id="CHEBI:57692"/>
    </cofactor>
</comment>
<dbReference type="Pfam" id="PF00875">
    <property type="entry name" value="DNA_photolyase"/>
    <property type="match status" value="1"/>
</dbReference>
<dbReference type="EMBL" id="CP124616">
    <property type="protein sequence ID" value="WGW03174.1"/>
    <property type="molecule type" value="Genomic_DNA"/>
</dbReference>
<dbReference type="InterPro" id="IPR002081">
    <property type="entry name" value="Cryptochrome/DNA_photolyase_1"/>
</dbReference>
<organism evidence="7 8">
    <name type="scientific">Tropicibacter oceani</name>
    <dbReference type="NCBI Taxonomy" id="3058420"/>
    <lineage>
        <taxon>Bacteria</taxon>
        <taxon>Pseudomonadati</taxon>
        <taxon>Pseudomonadota</taxon>
        <taxon>Alphaproteobacteria</taxon>
        <taxon>Rhodobacterales</taxon>
        <taxon>Roseobacteraceae</taxon>
        <taxon>Tropicibacter</taxon>
    </lineage>
</organism>
<evidence type="ECO:0000313" key="7">
    <source>
        <dbReference type="EMBL" id="WGW03174.1"/>
    </source>
</evidence>
<dbReference type="InterPro" id="IPR014729">
    <property type="entry name" value="Rossmann-like_a/b/a_fold"/>
</dbReference>
<dbReference type="EC" id="4.1.99.3" evidence="7"/>
<comment type="cofactor">
    <cofactor evidence="1">
        <name>(6R)-5,10-methylene-5,6,7,8-tetrahydrofolate</name>
        <dbReference type="ChEBI" id="CHEBI:15636"/>
    </cofactor>
</comment>
<keyword evidence="7" id="KW-0456">Lyase</keyword>
<dbReference type="RefSeq" id="WP_282299801.1">
    <property type="nucleotide sequence ID" value="NZ_CP124616.1"/>
</dbReference>
<evidence type="ECO:0000256" key="5">
    <source>
        <dbReference type="RuleBase" id="RU004182"/>
    </source>
</evidence>
<reference evidence="7 8" key="1">
    <citation type="submission" date="2023-05" db="EMBL/GenBank/DDBJ databases">
        <title>YMD87, complete Genome.</title>
        <authorList>
            <person name="Zhang J."/>
            <person name="Xu X."/>
        </authorList>
    </citation>
    <scope>NUCLEOTIDE SEQUENCE [LARGE SCALE GENOMIC DNA]</scope>
    <source>
        <strain evidence="7 8">YMD87</strain>
    </source>
</reference>
<feature type="domain" description="Photolyase/cryptochrome alpha/beta" evidence="6">
    <location>
        <begin position="5"/>
        <end position="131"/>
    </location>
</feature>
<dbReference type="Gene3D" id="3.40.50.620">
    <property type="entry name" value="HUPs"/>
    <property type="match status" value="1"/>
</dbReference>
<evidence type="ECO:0000313" key="8">
    <source>
        <dbReference type="Proteomes" id="UP001241605"/>
    </source>
</evidence>
<dbReference type="PANTHER" id="PTHR11455">
    <property type="entry name" value="CRYPTOCHROME"/>
    <property type="match status" value="1"/>
</dbReference>
<keyword evidence="5" id="KW-0157">Chromophore</keyword>
<comment type="similarity">
    <text evidence="5">Belongs to the DNA photolyase family.</text>
</comment>
<name>A0ABY8QF83_9RHOB</name>
<dbReference type="Proteomes" id="UP001241605">
    <property type="component" value="Chromosome"/>
</dbReference>
<keyword evidence="8" id="KW-1185">Reference proteome</keyword>
<evidence type="ECO:0000256" key="1">
    <source>
        <dbReference type="ARBA" id="ARBA00001932"/>
    </source>
</evidence>
<accession>A0ABY8QF83</accession>
<dbReference type="SUPFAM" id="SSF52425">
    <property type="entry name" value="Cryptochrome/photolyase, N-terminal domain"/>
    <property type="match status" value="1"/>
</dbReference>
<dbReference type="Gene3D" id="1.25.40.80">
    <property type="match status" value="1"/>
</dbReference>
<dbReference type="PRINTS" id="PR00147">
    <property type="entry name" value="DNAPHOTLYASE"/>
</dbReference>
<keyword evidence="3 5" id="KW-0285">Flavoprotein</keyword>
<dbReference type="Gene3D" id="1.10.579.10">
    <property type="entry name" value="DNA Cyclobutane Dipyrimidine Photolyase, subunit A, domain 3"/>
    <property type="match status" value="1"/>
</dbReference>
<protein>
    <submittedName>
        <fullName evidence="7">Deoxyribodipyrimidine photo-lyase</fullName>
        <ecNumber evidence="7">4.1.99.3</ecNumber>
    </submittedName>
</protein>
<dbReference type="SUPFAM" id="SSF48173">
    <property type="entry name" value="Cryptochrome/photolyase FAD-binding domain"/>
    <property type="match status" value="1"/>
</dbReference>
<dbReference type="PROSITE" id="PS51645">
    <property type="entry name" value="PHR_CRY_ALPHA_BETA"/>
    <property type="match status" value="1"/>
</dbReference>
<evidence type="ECO:0000256" key="3">
    <source>
        <dbReference type="ARBA" id="ARBA00022630"/>
    </source>
</evidence>
<sequence length="473" mass="52943">MHDTSPIIVWIRRDLRLSDHAALHAASATGRPVIPVFIRDALVDGLGAAPKWRLGLGVDHFAKSLAAKGSRLILRSGPAVDVLTALVRDTGAAGVYWMRAYDPGSVDRDTKVKAALKDLGVEAQSFAGNLLFEPWSVQTKQGGFYKVYTPFWRAARTHDVPAPLPAPKTLPAPQSWPQGEALEDWHLGRQMRRGAAVVLPYVQLGEQAAQGRLGAFVASKVADYADQRNLPGVDGTSCLSENLSLGEISPAQCWHAGRRAMEEGKQGAETFLKELAWREFAYHLMWHSPHILTSNWREEWQAFPWNEDERLAEVKAWKQARTGIRFVDAGLREMYVTGRMHNRVRMIVGSYLTKHLLCHWKIGQAWFEECLIDWDPAANAMGWQWVAGSGPDASPYFRVFNPVTQREKFDPDRAYVDRWIAEGRKSPSAEALSYFDAIPQRWGMSAANPYPDPVVAVDEGRKRALSAYENKGF</sequence>
<evidence type="ECO:0000256" key="2">
    <source>
        <dbReference type="ARBA" id="ARBA00001974"/>
    </source>
</evidence>
<evidence type="ECO:0000256" key="4">
    <source>
        <dbReference type="ARBA" id="ARBA00022827"/>
    </source>
</evidence>
<dbReference type="InterPro" id="IPR036155">
    <property type="entry name" value="Crypto/Photolyase_N_sf"/>
</dbReference>
<proteinExistence type="inferred from homology"/>
<dbReference type="Pfam" id="PF03441">
    <property type="entry name" value="FAD_binding_7"/>
    <property type="match status" value="1"/>
</dbReference>